<reference evidence="1 2" key="1">
    <citation type="submission" date="2015-09" db="EMBL/GenBank/DDBJ databases">
        <authorList>
            <consortium name="Pathogen Informatics"/>
        </authorList>
    </citation>
    <scope>NUCLEOTIDE SEQUENCE [LARGE SCALE GENOMIC DNA]</scope>
    <source>
        <strain evidence="1 2">2789STDY5608854</strain>
    </source>
</reference>
<organism evidence="1 2">
    <name type="scientific">Flavonifractor plautii</name>
    <name type="common">Fusobacterium plautii</name>
    <dbReference type="NCBI Taxonomy" id="292800"/>
    <lineage>
        <taxon>Bacteria</taxon>
        <taxon>Bacillati</taxon>
        <taxon>Bacillota</taxon>
        <taxon>Clostridia</taxon>
        <taxon>Eubacteriales</taxon>
        <taxon>Oscillospiraceae</taxon>
        <taxon>Flavonifractor</taxon>
    </lineage>
</organism>
<proteinExistence type="predicted"/>
<sequence length="156" mass="16061">MGTAADKLTYLQETKEAIRKAIEAQGGTVAAGLPFRQYAGYITRLTPPNALAVSDGDVQVTCKLGHPVRVDGPLAYPTGKTYYLSLEGDGLPEIGNMRCPKGAILLITPLSAGGKIAVEGGAEALGTSSDGGQTYRITGDFLIFSSGGMHSGGSIN</sequence>
<dbReference type="EMBL" id="CYZT01000004">
    <property type="protein sequence ID" value="CUN60305.1"/>
    <property type="molecule type" value="Genomic_DNA"/>
</dbReference>
<name>A0A173YBD9_FLAPL</name>
<accession>A0A173YBD9</accession>
<dbReference type="AlphaFoldDB" id="A0A173YBD9"/>
<gene>
    <name evidence="1" type="ORF">ERS852411_00178</name>
</gene>
<protein>
    <submittedName>
        <fullName evidence="1">Uncharacterized protein</fullName>
    </submittedName>
</protein>
<evidence type="ECO:0000313" key="1">
    <source>
        <dbReference type="EMBL" id="CUN60305.1"/>
    </source>
</evidence>
<evidence type="ECO:0000313" key="2">
    <source>
        <dbReference type="Proteomes" id="UP000095746"/>
    </source>
</evidence>
<dbReference type="Proteomes" id="UP000095746">
    <property type="component" value="Unassembled WGS sequence"/>
</dbReference>